<evidence type="ECO:0000256" key="1">
    <source>
        <dbReference type="ARBA" id="ARBA00004651"/>
    </source>
</evidence>
<evidence type="ECO:0000313" key="5">
    <source>
        <dbReference type="EMBL" id="BDZ37993.1"/>
    </source>
</evidence>
<keyword evidence="4" id="KW-0472">Membrane</keyword>
<dbReference type="RefSeq" id="WP_286301838.1">
    <property type="nucleotide sequence ID" value="NZ_AP027728.1"/>
</dbReference>
<reference evidence="6" key="1">
    <citation type="journal article" date="2019" name="Int. J. Syst. Evol. Microbiol.">
        <title>The Global Catalogue of Microorganisms (GCM) 10K type strain sequencing project: providing services to taxonomists for standard genome sequencing and annotation.</title>
        <authorList>
            <consortium name="The Broad Institute Genomics Platform"/>
            <consortium name="The Broad Institute Genome Sequencing Center for Infectious Disease"/>
            <person name="Wu L."/>
            <person name="Ma J."/>
        </authorList>
    </citation>
    <scope>NUCLEOTIDE SEQUENCE [LARGE SCALE GENOMIC DNA]</scope>
    <source>
        <strain evidence="6">NBRC 106310</strain>
    </source>
</reference>
<accession>A0ABM8FR99</accession>
<gene>
    <name evidence="5" type="ORF">GCM10025863_06070</name>
</gene>
<keyword evidence="6" id="KW-1185">Reference proteome</keyword>
<evidence type="ECO:0000256" key="4">
    <source>
        <dbReference type="ARBA" id="ARBA00023136"/>
    </source>
</evidence>
<name>A0ABM8FR99_9MICO</name>
<protein>
    <submittedName>
        <fullName evidence="5">Uncharacterized protein</fullName>
    </submittedName>
</protein>
<organism evidence="5 6">
    <name type="scientific">Microbacterium suwonense</name>
    <dbReference type="NCBI Taxonomy" id="683047"/>
    <lineage>
        <taxon>Bacteria</taxon>
        <taxon>Bacillati</taxon>
        <taxon>Actinomycetota</taxon>
        <taxon>Actinomycetes</taxon>
        <taxon>Micrococcales</taxon>
        <taxon>Microbacteriaceae</taxon>
        <taxon>Microbacterium</taxon>
    </lineage>
</organism>
<evidence type="ECO:0000313" key="6">
    <source>
        <dbReference type="Proteomes" id="UP001321543"/>
    </source>
</evidence>
<evidence type="ECO:0000256" key="2">
    <source>
        <dbReference type="ARBA" id="ARBA00022692"/>
    </source>
</evidence>
<keyword evidence="3" id="KW-1133">Transmembrane helix</keyword>
<dbReference type="Proteomes" id="UP001321543">
    <property type="component" value="Chromosome"/>
</dbReference>
<dbReference type="SUPFAM" id="SSF90123">
    <property type="entry name" value="ABC transporter transmembrane region"/>
    <property type="match status" value="1"/>
</dbReference>
<evidence type="ECO:0000256" key="3">
    <source>
        <dbReference type="ARBA" id="ARBA00022989"/>
    </source>
</evidence>
<proteinExistence type="predicted"/>
<sequence>MADDAISRGQPGTPEEQLTVSVRRAQPLRSLFRLLRPHRAGMLGAVLAFVVKDSPVWVLPPVTAAIIDIVVLGGPLERVWLWGRSRRRS</sequence>
<dbReference type="EMBL" id="AP027728">
    <property type="protein sequence ID" value="BDZ37993.1"/>
    <property type="molecule type" value="Genomic_DNA"/>
</dbReference>
<keyword evidence="2" id="KW-0812">Transmembrane</keyword>
<dbReference type="InterPro" id="IPR036640">
    <property type="entry name" value="ABC1_TM_sf"/>
</dbReference>
<comment type="subcellular location">
    <subcellularLocation>
        <location evidence="1">Cell membrane</location>
        <topology evidence="1">Multi-pass membrane protein</topology>
    </subcellularLocation>
</comment>